<comment type="caution">
    <text evidence="1">The sequence shown here is derived from an EMBL/GenBank/DDBJ whole genome shotgun (WGS) entry which is preliminary data.</text>
</comment>
<protein>
    <submittedName>
        <fullName evidence="1">Uncharacterized protein</fullName>
    </submittedName>
</protein>
<dbReference type="EMBL" id="CM042883">
    <property type="protein sequence ID" value="KAI4372355.1"/>
    <property type="molecule type" value="Genomic_DNA"/>
</dbReference>
<accession>A0ACB9R0D9</accession>
<dbReference type="Proteomes" id="UP001057402">
    <property type="component" value="Chromosome 4"/>
</dbReference>
<reference evidence="2" key="1">
    <citation type="journal article" date="2023" name="Front. Plant Sci.">
        <title>Chromosomal-level genome assembly of Melastoma candidum provides insights into trichome evolution.</title>
        <authorList>
            <person name="Zhong Y."/>
            <person name="Wu W."/>
            <person name="Sun C."/>
            <person name="Zou P."/>
            <person name="Liu Y."/>
            <person name="Dai S."/>
            <person name="Zhou R."/>
        </authorList>
    </citation>
    <scope>NUCLEOTIDE SEQUENCE [LARGE SCALE GENOMIC DNA]</scope>
</reference>
<keyword evidence="2" id="KW-1185">Reference proteome</keyword>
<gene>
    <name evidence="1" type="ORF">MLD38_010596</name>
</gene>
<evidence type="ECO:0000313" key="2">
    <source>
        <dbReference type="Proteomes" id="UP001057402"/>
    </source>
</evidence>
<organism evidence="1 2">
    <name type="scientific">Melastoma candidum</name>
    <dbReference type="NCBI Taxonomy" id="119954"/>
    <lineage>
        <taxon>Eukaryota</taxon>
        <taxon>Viridiplantae</taxon>
        <taxon>Streptophyta</taxon>
        <taxon>Embryophyta</taxon>
        <taxon>Tracheophyta</taxon>
        <taxon>Spermatophyta</taxon>
        <taxon>Magnoliopsida</taxon>
        <taxon>eudicotyledons</taxon>
        <taxon>Gunneridae</taxon>
        <taxon>Pentapetalae</taxon>
        <taxon>rosids</taxon>
        <taxon>malvids</taxon>
        <taxon>Myrtales</taxon>
        <taxon>Melastomataceae</taxon>
        <taxon>Melastomatoideae</taxon>
        <taxon>Melastomateae</taxon>
        <taxon>Melastoma</taxon>
    </lineage>
</organism>
<sequence>MEVLDLLKCNVTEKYDWSAGLYVKDWIQESKQGYRQSNLQDQCTHRYKVYIDGCAWSVSKKYIMASGSRFIFNELKVDYVYDYMLHLLNVYVKLLRFKPRMPRGAAKVCARKMGRLAKGKYRKYMEFVVNDAYRDRVPCSLPAELDH</sequence>
<proteinExistence type="predicted"/>
<name>A0ACB9R0D9_9MYRT</name>
<evidence type="ECO:0000313" key="1">
    <source>
        <dbReference type="EMBL" id="KAI4372355.1"/>
    </source>
</evidence>